<dbReference type="PANTHER" id="PTHR43065:SF10">
    <property type="entry name" value="PEROXIDE STRESS-ACTIVATED HISTIDINE KINASE MAK3"/>
    <property type="match status" value="1"/>
</dbReference>
<dbReference type="GO" id="GO:0005886">
    <property type="term" value="C:plasma membrane"/>
    <property type="evidence" value="ECO:0007669"/>
    <property type="project" value="UniProtKB-SubCell"/>
</dbReference>
<keyword evidence="18" id="KW-1185">Reference proteome</keyword>
<evidence type="ECO:0000256" key="5">
    <source>
        <dbReference type="ARBA" id="ARBA00022553"/>
    </source>
</evidence>
<evidence type="ECO:0000256" key="12">
    <source>
        <dbReference type="ARBA" id="ARBA00023012"/>
    </source>
</evidence>
<dbReference type="InterPro" id="IPR036890">
    <property type="entry name" value="HATPase_C_sf"/>
</dbReference>
<comment type="subcellular location">
    <subcellularLocation>
        <location evidence="2">Cell membrane</location>
        <topology evidence="2">Multi-pass membrane protein</topology>
    </subcellularLocation>
</comment>
<dbReference type="InterPro" id="IPR035965">
    <property type="entry name" value="PAS-like_dom_sf"/>
</dbReference>
<dbReference type="Proteomes" id="UP000260665">
    <property type="component" value="Unassembled WGS sequence"/>
</dbReference>
<dbReference type="Gene3D" id="3.30.450.20">
    <property type="entry name" value="PAS domain"/>
    <property type="match status" value="3"/>
</dbReference>
<dbReference type="NCBIfam" id="TIGR00229">
    <property type="entry name" value="sensory_box"/>
    <property type="match status" value="1"/>
</dbReference>
<evidence type="ECO:0000259" key="14">
    <source>
        <dbReference type="PROSITE" id="PS50109"/>
    </source>
</evidence>
<accession>A0A3E1RCZ3</accession>
<dbReference type="GO" id="GO:0000155">
    <property type="term" value="F:phosphorelay sensor kinase activity"/>
    <property type="evidence" value="ECO:0007669"/>
    <property type="project" value="InterPro"/>
</dbReference>
<keyword evidence="4" id="KW-1003">Cell membrane</keyword>
<dbReference type="Pfam" id="PF02518">
    <property type="entry name" value="HATPase_c"/>
    <property type="match status" value="1"/>
</dbReference>
<evidence type="ECO:0000256" key="1">
    <source>
        <dbReference type="ARBA" id="ARBA00000085"/>
    </source>
</evidence>
<keyword evidence="11 13" id="KW-1133">Transmembrane helix</keyword>
<dbReference type="CDD" id="cd00082">
    <property type="entry name" value="HisKA"/>
    <property type="match status" value="1"/>
</dbReference>
<dbReference type="PROSITE" id="PS50109">
    <property type="entry name" value="HIS_KIN"/>
    <property type="match status" value="1"/>
</dbReference>
<dbReference type="InterPro" id="IPR000700">
    <property type="entry name" value="PAS-assoc_C"/>
</dbReference>
<dbReference type="SMART" id="SM00387">
    <property type="entry name" value="HATPase_c"/>
    <property type="match status" value="1"/>
</dbReference>
<feature type="domain" description="Histidine kinase" evidence="14">
    <location>
        <begin position="510"/>
        <end position="727"/>
    </location>
</feature>
<evidence type="ECO:0000256" key="4">
    <source>
        <dbReference type="ARBA" id="ARBA00022475"/>
    </source>
</evidence>
<dbReference type="InterPro" id="IPR003594">
    <property type="entry name" value="HATPase_dom"/>
</dbReference>
<dbReference type="InterPro" id="IPR003661">
    <property type="entry name" value="HisK_dim/P_dom"/>
</dbReference>
<keyword evidence="8" id="KW-0547">Nucleotide-binding</keyword>
<evidence type="ECO:0000256" key="13">
    <source>
        <dbReference type="SAM" id="Phobius"/>
    </source>
</evidence>
<dbReference type="Gene3D" id="3.30.565.10">
    <property type="entry name" value="Histidine kinase-like ATPase, C-terminal domain"/>
    <property type="match status" value="1"/>
</dbReference>
<evidence type="ECO:0000256" key="2">
    <source>
        <dbReference type="ARBA" id="ARBA00004651"/>
    </source>
</evidence>
<evidence type="ECO:0000256" key="11">
    <source>
        <dbReference type="ARBA" id="ARBA00022989"/>
    </source>
</evidence>
<protein>
    <recommendedName>
        <fullName evidence="3">histidine kinase</fullName>
        <ecNumber evidence="3">2.7.13.3</ecNumber>
    </recommendedName>
</protein>
<feature type="domain" description="PAS" evidence="15">
    <location>
        <begin position="362"/>
        <end position="434"/>
    </location>
</feature>
<keyword evidence="7 13" id="KW-0812">Transmembrane</keyword>
<comment type="caution">
    <text evidence="17">The sequence shown here is derived from an EMBL/GenBank/DDBJ whole genome shotgun (WGS) entry which is preliminary data.</text>
</comment>
<dbReference type="AlphaFoldDB" id="A0A3E1RCZ3"/>
<dbReference type="InterPro" id="IPR000014">
    <property type="entry name" value="PAS"/>
</dbReference>
<evidence type="ECO:0000313" key="17">
    <source>
        <dbReference type="EMBL" id="RFO96490.1"/>
    </source>
</evidence>
<dbReference type="SUPFAM" id="SSF103190">
    <property type="entry name" value="Sensory domain-like"/>
    <property type="match status" value="1"/>
</dbReference>
<evidence type="ECO:0000259" key="16">
    <source>
        <dbReference type="PROSITE" id="PS50113"/>
    </source>
</evidence>
<organism evidence="17 18">
    <name type="scientific">Rhodoferax lacus</name>
    <dbReference type="NCBI Taxonomy" id="2184758"/>
    <lineage>
        <taxon>Bacteria</taxon>
        <taxon>Pseudomonadati</taxon>
        <taxon>Pseudomonadota</taxon>
        <taxon>Betaproteobacteria</taxon>
        <taxon>Burkholderiales</taxon>
        <taxon>Comamonadaceae</taxon>
        <taxon>Rhodoferax</taxon>
    </lineage>
</organism>
<keyword evidence="5" id="KW-0597">Phosphoprotein</keyword>
<dbReference type="InterPro" id="IPR036097">
    <property type="entry name" value="HisK_dim/P_sf"/>
</dbReference>
<dbReference type="InterPro" id="IPR029151">
    <property type="entry name" value="Sensor-like_sf"/>
</dbReference>
<evidence type="ECO:0000256" key="6">
    <source>
        <dbReference type="ARBA" id="ARBA00022679"/>
    </source>
</evidence>
<dbReference type="PRINTS" id="PR00344">
    <property type="entry name" value="BCTRLSENSOR"/>
</dbReference>
<reference evidence="17 18" key="1">
    <citation type="submission" date="2018-05" db="EMBL/GenBank/DDBJ databases">
        <title>Rhodoferax soyangensis sp.nov., isolated from an oligotrophic freshwater lake.</title>
        <authorList>
            <person name="Park M."/>
        </authorList>
    </citation>
    <scope>NUCLEOTIDE SEQUENCE [LARGE SCALE GENOMIC DNA]</scope>
    <source>
        <strain evidence="17 18">IMCC26218</strain>
    </source>
</reference>
<dbReference type="CDD" id="cd00130">
    <property type="entry name" value="PAS"/>
    <property type="match status" value="1"/>
</dbReference>
<dbReference type="SUPFAM" id="SSF55785">
    <property type="entry name" value="PYP-like sensor domain (PAS domain)"/>
    <property type="match status" value="1"/>
</dbReference>
<feature type="transmembrane region" description="Helical" evidence="13">
    <location>
        <begin position="316"/>
        <end position="332"/>
    </location>
</feature>
<dbReference type="GO" id="GO:0005524">
    <property type="term" value="F:ATP binding"/>
    <property type="evidence" value="ECO:0007669"/>
    <property type="project" value="UniProtKB-KW"/>
</dbReference>
<dbReference type="PANTHER" id="PTHR43065">
    <property type="entry name" value="SENSOR HISTIDINE KINASE"/>
    <property type="match status" value="1"/>
</dbReference>
<evidence type="ECO:0000256" key="9">
    <source>
        <dbReference type="ARBA" id="ARBA00022777"/>
    </source>
</evidence>
<dbReference type="InterPro" id="IPR013767">
    <property type="entry name" value="PAS_fold"/>
</dbReference>
<dbReference type="OrthoDB" id="1931120at2"/>
<dbReference type="Pfam" id="PF00512">
    <property type="entry name" value="HisKA"/>
    <property type="match status" value="1"/>
</dbReference>
<name>A0A3E1RCZ3_9BURK</name>
<dbReference type="SUPFAM" id="SSF47384">
    <property type="entry name" value="Homodimeric domain of signal transducing histidine kinase"/>
    <property type="match status" value="1"/>
</dbReference>
<proteinExistence type="predicted"/>
<evidence type="ECO:0000256" key="3">
    <source>
        <dbReference type="ARBA" id="ARBA00012438"/>
    </source>
</evidence>
<dbReference type="SMART" id="SM00091">
    <property type="entry name" value="PAS"/>
    <property type="match status" value="1"/>
</dbReference>
<evidence type="ECO:0000256" key="10">
    <source>
        <dbReference type="ARBA" id="ARBA00022840"/>
    </source>
</evidence>
<comment type="catalytic activity">
    <reaction evidence="1">
        <text>ATP + protein L-histidine = ADP + protein N-phospho-L-histidine.</text>
        <dbReference type="EC" id="2.7.13.3"/>
    </reaction>
</comment>
<dbReference type="PROSITE" id="PS50113">
    <property type="entry name" value="PAC"/>
    <property type="match status" value="1"/>
</dbReference>
<dbReference type="Pfam" id="PF00989">
    <property type="entry name" value="PAS"/>
    <property type="match status" value="1"/>
</dbReference>
<evidence type="ECO:0000313" key="18">
    <source>
        <dbReference type="Proteomes" id="UP000260665"/>
    </source>
</evidence>
<dbReference type="Gene3D" id="1.10.287.130">
    <property type="match status" value="1"/>
</dbReference>
<evidence type="ECO:0000259" key="15">
    <source>
        <dbReference type="PROSITE" id="PS50112"/>
    </source>
</evidence>
<sequence>MPPPSSPSPPPEPTPAPPTWRSALLWASYAALVLALAWLAGTWMAQREKRVQVEAIHRTIEVQALGLRGTVARYNHIPFVTAQHPDVQALLRAPKDTVLVSRVNRLLQEASGRVGSNALYLMDARGVTLAASNWEDADTFVGQSYAFRPYFKDAMDGRDGFFYAIGSNTRVPGMFISAPVRGYDRPLGVVAIKVSLRDIEEAWRRTKEPVYLADAYGVIFLGSIDAWQYKATRPLSAEALAWIRGNRQYGDRLNFEPPAWQQSREADEGSFETHAVIDQRAQQLLSLEEDLPEFGWKLVVMTDLAPVTWARRTGQVLTVLLVLVLLLAYKVWQQRERRYAELHRHRSELEVRVQERTAELQEAHAFRKAMGDSLVVGMRARDLQGRIIYANPALCDITGYSAEELVGQLPPYPYWHPEDMEKHWQDNEAVLSGKTGMHGFESRIRHRDGHDVHTMIYSAALIDGRGQHSGWMSSVVDISEQKRLEEQQRLQAASMQRTGRLATLGEMASTLAHELGQPLMALVSFSGAAKAFAEREQREPLRETLADISTQAHRAADIVSRIRGFVRLQTSGFEDCTVNAMVANVLALLRPEIRQQQARVTTQLAEGLPTLQADRLLMEQVVLNLLLNALQAMQGVPPADKVLHVETGMDAGAQDGMVFIRVTDRGPGIAPAVQAQLFEPFFTTKPEGLGLGLNICRTTVEAHRGRLLWHNHAEGGAVFTVYLPISTSTST</sequence>
<keyword evidence="6" id="KW-0808">Transferase</keyword>
<evidence type="ECO:0000256" key="7">
    <source>
        <dbReference type="ARBA" id="ARBA00022692"/>
    </source>
</evidence>
<keyword evidence="10" id="KW-0067">ATP-binding</keyword>
<dbReference type="InterPro" id="IPR005467">
    <property type="entry name" value="His_kinase_dom"/>
</dbReference>
<dbReference type="EC" id="2.7.13.3" evidence="3"/>
<dbReference type="GO" id="GO:0006355">
    <property type="term" value="P:regulation of DNA-templated transcription"/>
    <property type="evidence" value="ECO:0007669"/>
    <property type="project" value="InterPro"/>
</dbReference>
<keyword evidence="13" id="KW-0472">Membrane</keyword>
<keyword evidence="9 17" id="KW-0418">Kinase</keyword>
<gene>
    <name evidence="17" type="ORF">DIC66_12665</name>
</gene>
<feature type="domain" description="PAC" evidence="16">
    <location>
        <begin position="438"/>
        <end position="490"/>
    </location>
</feature>
<feature type="transmembrane region" description="Helical" evidence="13">
    <location>
        <begin position="20"/>
        <end position="40"/>
    </location>
</feature>
<dbReference type="EMBL" id="QFZK01000007">
    <property type="protein sequence ID" value="RFO96490.1"/>
    <property type="molecule type" value="Genomic_DNA"/>
</dbReference>
<evidence type="ECO:0000256" key="8">
    <source>
        <dbReference type="ARBA" id="ARBA00022741"/>
    </source>
</evidence>
<dbReference type="CDD" id="cd12914">
    <property type="entry name" value="PDC1_DGC_like"/>
    <property type="match status" value="1"/>
</dbReference>
<dbReference type="RefSeq" id="WP_117177728.1">
    <property type="nucleotide sequence ID" value="NZ_QFZK01000007.1"/>
</dbReference>
<dbReference type="PROSITE" id="PS50112">
    <property type="entry name" value="PAS"/>
    <property type="match status" value="1"/>
</dbReference>
<dbReference type="SMART" id="SM00388">
    <property type="entry name" value="HisKA"/>
    <property type="match status" value="1"/>
</dbReference>
<dbReference type="SUPFAM" id="SSF55874">
    <property type="entry name" value="ATPase domain of HSP90 chaperone/DNA topoisomerase II/histidine kinase"/>
    <property type="match status" value="1"/>
</dbReference>
<dbReference type="InterPro" id="IPR004358">
    <property type="entry name" value="Sig_transdc_His_kin-like_C"/>
</dbReference>
<keyword evidence="12" id="KW-0902">Two-component regulatory system</keyword>